<evidence type="ECO:0000259" key="1">
    <source>
        <dbReference type="Pfam" id="PF26299"/>
    </source>
</evidence>
<reference evidence="2" key="1">
    <citation type="journal article" date="2020" name="mSystems">
        <title>Genome- and Community-Level Interaction Insights into Carbon Utilization and Element Cycling Functions of Hydrothermarchaeota in Hydrothermal Sediment.</title>
        <authorList>
            <person name="Zhou Z."/>
            <person name="Liu Y."/>
            <person name="Xu W."/>
            <person name="Pan J."/>
            <person name="Luo Z.H."/>
            <person name="Li M."/>
        </authorList>
    </citation>
    <scope>NUCLEOTIDE SEQUENCE [LARGE SCALE GENOMIC DNA]</scope>
    <source>
        <strain evidence="2">HyVt-369</strain>
    </source>
</reference>
<sequence length="226" mass="25862">MKKADFLRRHHPQFFYLDYSWKLKGKNLLITYDFSCPPNIRFTPSLTIKGVSQASIKRAGKDVLNNLVFNLGMVELLSYWKATASPEIAVKAGNLNRAQISWWHNLIEKGMGQFFYENQIDFQKPEFLKIRVLANSDRKSAVYKKRLKDQALIPIGGGKDSIITLETLKKGKKQIQTFVLNPTNAQKAVLRISKEKNPIVVERNLDPKLLELNQQGYLNGHTPFSA</sequence>
<organism evidence="2">
    <name type="scientific">candidate division CPR3 bacterium</name>
    <dbReference type="NCBI Taxonomy" id="2268181"/>
    <lineage>
        <taxon>Bacteria</taxon>
        <taxon>Bacteria division CPR3</taxon>
    </lineage>
</organism>
<dbReference type="InterPro" id="IPR058740">
    <property type="entry name" value="MurL_N"/>
</dbReference>
<dbReference type="AlphaFoldDB" id="A0A7C1SPM6"/>
<dbReference type="EMBL" id="DRHL01000020">
    <property type="protein sequence ID" value="HEB13435.1"/>
    <property type="molecule type" value="Genomic_DNA"/>
</dbReference>
<proteinExistence type="predicted"/>
<name>A0A7C1SPM6_UNCC3</name>
<feature type="non-terminal residue" evidence="2">
    <location>
        <position position="226"/>
    </location>
</feature>
<comment type="caution">
    <text evidence="2">The sequence shown here is derived from an EMBL/GenBank/DDBJ whole genome shotgun (WGS) entry which is preliminary data.</text>
</comment>
<feature type="domain" description="MurL N-terminal" evidence="1">
    <location>
        <begin position="9"/>
        <end position="226"/>
    </location>
</feature>
<gene>
    <name evidence="2" type="ORF">ENI13_00470</name>
</gene>
<evidence type="ECO:0000313" key="2">
    <source>
        <dbReference type="EMBL" id="HEB13435.1"/>
    </source>
</evidence>
<dbReference type="Pfam" id="PF26299">
    <property type="entry name" value="MurL_N"/>
    <property type="match status" value="1"/>
</dbReference>
<protein>
    <recommendedName>
        <fullName evidence="1">MurL N-terminal domain-containing protein</fullName>
    </recommendedName>
</protein>
<dbReference type="Proteomes" id="UP000885695">
    <property type="component" value="Unassembled WGS sequence"/>
</dbReference>
<accession>A0A7C1SPM6</accession>